<sequence length="305" mass="34633">MLKIGDLRYTDFSSKIDFFGLDILIGPFKINLNIDAPKAKFFLHEMWCEYPLSATLSTRDFHVRLVKSGSHRRWLRPQIQFLVDGLPPFQPLPAHHHLPMLEWGLNWCIAKRCHHLLMLHAAVVERNGRALILPAWPGHGKSTLCAALVHSGWRLFCDEFGLVRPEDGALLPLPRLIPLKNESIEVIRSFAPNAHIGPSFHGTRKGTIAHVRPPTESVERMHETARPGWFVFPRWVAGSPLRLEPMLKSEAFLMVATNAFNYEVLGQTSFELVGQMVNDCDCYSLIYSDLDEALKALDELTRTTP</sequence>
<keyword evidence="1" id="KW-0808">Transferase</keyword>
<dbReference type="Proteomes" id="UP000434044">
    <property type="component" value="Unassembled WGS sequence"/>
</dbReference>
<dbReference type="InterPro" id="IPR027417">
    <property type="entry name" value="P-loop_NTPase"/>
</dbReference>
<dbReference type="Gene3D" id="3.40.50.300">
    <property type="entry name" value="P-loop containing nucleotide triphosphate hydrolases"/>
    <property type="match status" value="1"/>
</dbReference>
<keyword evidence="2" id="KW-1185">Reference proteome</keyword>
<proteinExistence type="predicted"/>
<evidence type="ECO:0000313" key="1">
    <source>
        <dbReference type="EMBL" id="MTW21186.1"/>
    </source>
</evidence>
<dbReference type="NCBIfam" id="TIGR04352">
    <property type="entry name" value="HprK_rel_A"/>
    <property type="match status" value="1"/>
</dbReference>
<gene>
    <name evidence="1" type="ORF">GJ668_08750</name>
</gene>
<dbReference type="AlphaFoldDB" id="A0A6N8EEX4"/>
<dbReference type="GO" id="GO:0016301">
    <property type="term" value="F:kinase activity"/>
    <property type="evidence" value="ECO:0007669"/>
    <property type="project" value="UniProtKB-KW"/>
</dbReference>
<reference evidence="1 2" key="1">
    <citation type="submission" date="2019-11" db="EMBL/GenBank/DDBJ databases">
        <title>Whole-genome sequence of the anaerobic purple sulfur bacterium Allochromatium palmeri DSM 15591.</title>
        <authorList>
            <person name="Kyndt J.A."/>
            <person name="Meyer T.E."/>
        </authorList>
    </citation>
    <scope>NUCLEOTIDE SEQUENCE [LARGE SCALE GENOMIC DNA]</scope>
    <source>
        <strain evidence="1 2">DSM 15591</strain>
    </source>
</reference>
<accession>A0A6N8EEX4</accession>
<protein>
    <submittedName>
        <fullName evidence="1">HprK-related kinase A</fullName>
    </submittedName>
</protein>
<comment type="caution">
    <text evidence="1">The sequence shown here is derived from an EMBL/GenBank/DDBJ whole genome shotgun (WGS) entry which is preliminary data.</text>
</comment>
<dbReference type="OrthoDB" id="4544211at2"/>
<dbReference type="InterPro" id="IPR027600">
    <property type="entry name" value="HprK-rel_A"/>
</dbReference>
<organism evidence="1 2">
    <name type="scientific">Allochromatium palmeri</name>
    <dbReference type="NCBI Taxonomy" id="231048"/>
    <lineage>
        <taxon>Bacteria</taxon>
        <taxon>Pseudomonadati</taxon>
        <taxon>Pseudomonadota</taxon>
        <taxon>Gammaproteobacteria</taxon>
        <taxon>Chromatiales</taxon>
        <taxon>Chromatiaceae</taxon>
        <taxon>Allochromatium</taxon>
    </lineage>
</organism>
<keyword evidence="1" id="KW-0418">Kinase</keyword>
<name>A0A6N8EEX4_9GAMM</name>
<dbReference type="EMBL" id="WNKT01000015">
    <property type="protein sequence ID" value="MTW21186.1"/>
    <property type="molecule type" value="Genomic_DNA"/>
</dbReference>
<evidence type="ECO:0000313" key="2">
    <source>
        <dbReference type="Proteomes" id="UP000434044"/>
    </source>
</evidence>
<dbReference type="SUPFAM" id="SSF53795">
    <property type="entry name" value="PEP carboxykinase-like"/>
    <property type="match status" value="1"/>
</dbReference>